<keyword evidence="4" id="KW-1185">Reference proteome</keyword>
<keyword evidence="2" id="KW-0812">Transmembrane</keyword>
<dbReference type="Proteomes" id="UP000233551">
    <property type="component" value="Unassembled WGS sequence"/>
</dbReference>
<evidence type="ECO:0000313" key="3">
    <source>
        <dbReference type="EMBL" id="PKI37443.1"/>
    </source>
</evidence>
<keyword evidence="2" id="KW-1133">Transmembrane helix</keyword>
<name>A0A2I0I0S8_PUNGR</name>
<feature type="region of interest" description="Disordered" evidence="1">
    <location>
        <begin position="1"/>
        <end position="47"/>
    </location>
</feature>
<comment type="caution">
    <text evidence="3">The sequence shown here is derived from an EMBL/GenBank/DDBJ whole genome shotgun (WGS) entry which is preliminary data.</text>
</comment>
<protein>
    <submittedName>
        <fullName evidence="3">Uncharacterized protein</fullName>
    </submittedName>
</protein>
<feature type="region of interest" description="Disordered" evidence="1">
    <location>
        <begin position="127"/>
        <end position="147"/>
    </location>
</feature>
<feature type="transmembrane region" description="Helical" evidence="2">
    <location>
        <begin position="49"/>
        <end position="69"/>
    </location>
</feature>
<evidence type="ECO:0000256" key="1">
    <source>
        <dbReference type="SAM" id="MobiDB-lite"/>
    </source>
</evidence>
<reference evidence="3 4" key="1">
    <citation type="submission" date="2017-11" db="EMBL/GenBank/DDBJ databases">
        <title>De-novo sequencing of pomegranate (Punica granatum L.) genome.</title>
        <authorList>
            <person name="Akparov Z."/>
            <person name="Amiraslanov A."/>
            <person name="Hajiyeva S."/>
            <person name="Abbasov M."/>
            <person name="Kaur K."/>
            <person name="Hamwieh A."/>
            <person name="Solovyev V."/>
            <person name="Salamov A."/>
            <person name="Braich B."/>
            <person name="Kosarev P."/>
            <person name="Mahmoud A."/>
            <person name="Hajiyev E."/>
            <person name="Babayeva S."/>
            <person name="Izzatullayeva V."/>
            <person name="Mammadov A."/>
            <person name="Mammadov A."/>
            <person name="Sharifova S."/>
            <person name="Ojaghi J."/>
            <person name="Eynullazada K."/>
            <person name="Bayramov B."/>
            <person name="Abdulazimova A."/>
            <person name="Shahmuradov I."/>
        </authorList>
    </citation>
    <scope>NUCLEOTIDE SEQUENCE [LARGE SCALE GENOMIC DNA]</scope>
    <source>
        <strain evidence="4">cv. AG2017</strain>
        <tissue evidence="3">Leaf</tissue>
    </source>
</reference>
<keyword evidence="2" id="KW-0472">Membrane</keyword>
<organism evidence="3 4">
    <name type="scientific">Punica granatum</name>
    <name type="common">Pomegranate</name>
    <dbReference type="NCBI Taxonomy" id="22663"/>
    <lineage>
        <taxon>Eukaryota</taxon>
        <taxon>Viridiplantae</taxon>
        <taxon>Streptophyta</taxon>
        <taxon>Embryophyta</taxon>
        <taxon>Tracheophyta</taxon>
        <taxon>Spermatophyta</taxon>
        <taxon>Magnoliopsida</taxon>
        <taxon>eudicotyledons</taxon>
        <taxon>Gunneridae</taxon>
        <taxon>Pentapetalae</taxon>
        <taxon>rosids</taxon>
        <taxon>malvids</taxon>
        <taxon>Myrtales</taxon>
        <taxon>Lythraceae</taxon>
        <taxon>Punica</taxon>
    </lineage>
</organism>
<proteinExistence type="predicted"/>
<dbReference type="EMBL" id="PGOL01004385">
    <property type="protein sequence ID" value="PKI37443.1"/>
    <property type="molecule type" value="Genomic_DNA"/>
</dbReference>
<evidence type="ECO:0000256" key="2">
    <source>
        <dbReference type="SAM" id="Phobius"/>
    </source>
</evidence>
<accession>A0A2I0I0S8</accession>
<sequence>MRELDSSRPRLPGISLAQTSESAASSCSNLGHNSTGSDPFNSSSREPSAGTIPLLFFIFKFILTGSAVLPNRRGDARERPVSFARSAALFVHPVAQPVPAQQFGPRQAAQPVQQPTVQLGPIRPHQPSPVEVQSGPIRPNLPSIGPV</sequence>
<evidence type="ECO:0000313" key="4">
    <source>
        <dbReference type="Proteomes" id="UP000233551"/>
    </source>
</evidence>
<dbReference type="AlphaFoldDB" id="A0A2I0I0S8"/>
<feature type="compositionally biased region" description="Polar residues" evidence="1">
    <location>
        <begin position="16"/>
        <end position="46"/>
    </location>
</feature>
<gene>
    <name evidence="3" type="ORF">CRG98_042158</name>
</gene>